<geneLocation type="plasmid" evidence="2">
    <name>prbl16</name>
</geneLocation>
<name>A0A1A9KMS7_9PSED</name>
<reference evidence="1 2" key="1">
    <citation type="submission" date="2016-05" db="EMBL/GenBank/DDBJ databases">
        <title>Genome Sequence of Pseudomonas citronellolis Strain SJTE-3, an Estrogens and Persistent Organic Pollutants degradation strain.</title>
        <authorList>
            <person name="Liang R."/>
        </authorList>
    </citation>
    <scope>NUCLEOTIDE SEQUENCE [LARGE SCALE GENOMIC DNA]</scope>
    <source>
        <strain evidence="1 2">SJTE-3</strain>
        <plasmid evidence="2">Plasmid prbl16</plasmid>
    </source>
</reference>
<evidence type="ECO:0000313" key="1">
    <source>
        <dbReference type="EMBL" id="ANI18759.1"/>
    </source>
</evidence>
<dbReference type="EMBL" id="CP015879">
    <property type="protein sequence ID" value="ANI18759.1"/>
    <property type="molecule type" value="Genomic_DNA"/>
</dbReference>
<dbReference type="Proteomes" id="UP000077748">
    <property type="component" value="Plasmid pRBL16"/>
</dbReference>
<sequence>MQCRCGAATKGRSSVVNKLEAELSYQECDPCGRVHIEHLKVRGQIVARGRDASEIFNGDLERFLSTPQQAGFAF</sequence>
<keyword evidence="1" id="KW-0614">Plasmid</keyword>
<organism evidence="1 2">
    <name type="scientific">Pseudomonas citronellolis</name>
    <dbReference type="NCBI Taxonomy" id="53408"/>
    <lineage>
        <taxon>Bacteria</taxon>
        <taxon>Pseudomonadati</taxon>
        <taxon>Pseudomonadota</taxon>
        <taxon>Gammaproteobacteria</taxon>
        <taxon>Pseudomonadales</taxon>
        <taxon>Pseudomonadaceae</taxon>
        <taxon>Pseudomonas</taxon>
    </lineage>
</organism>
<dbReference type="AlphaFoldDB" id="A0A1A9KMS7"/>
<evidence type="ECO:0000313" key="2">
    <source>
        <dbReference type="Proteomes" id="UP000077748"/>
    </source>
</evidence>
<accession>A0A1A9KMS7</accession>
<protein>
    <submittedName>
        <fullName evidence="1">Uncharacterized protein</fullName>
    </submittedName>
</protein>
<proteinExistence type="predicted"/>
<gene>
    <name evidence="1" type="ORF">A9C11_32385</name>
</gene>